<name>A0ABU0DNW0_9HYPH</name>
<sequence>MDNTNTQPDQQSKAEWKAPELRRLDINTETLVAFSGNPSPDGNWGLGATS</sequence>
<protein>
    <recommendedName>
        <fullName evidence="3">Paeninodin family lasso peptide</fullName>
    </recommendedName>
</protein>
<keyword evidence="2" id="KW-1185">Reference proteome</keyword>
<evidence type="ECO:0008006" key="3">
    <source>
        <dbReference type="Google" id="ProtNLM"/>
    </source>
</evidence>
<proteinExistence type="predicted"/>
<dbReference type="Proteomes" id="UP001238467">
    <property type="component" value="Unassembled WGS sequence"/>
</dbReference>
<dbReference type="RefSeq" id="WP_307064375.1">
    <property type="nucleotide sequence ID" value="NZ_JAUSUH010000017.1"/>
</dbReference>
<accession>A0ABU0DNW0</accession>
<organism evidence="1 2">
    <name type="scientific">Ancylobacter vacuolatus</name>
    <dbReference type="NCBI Taxonomy" id="223389"/>
    <lineage>
        <taxon>Bacteria</taxon>
        <taxon>Pseudomonadati</taxon>
        <taxon>Pseudomonadota</taxon>
        <taxon>Alphaproteobacteria</taxon>
        <taxon>Hyphomicrobiales</taxon>
        <taxon>Xanthobacteraceae</taxon>
        <taxon>Ancylobacter</taxon>
    </lineage>
</organism>
<reference evidence="1 2" key="1">
    <citation type="submission" date="2023-07" db="EMBL/GenBank/DDBJ databases">
        <title>Genomic Encyclopedia of Type Strains, Phase IV (KMG-IV): sequencing the most valuable type-strain genomes for metagenomic binning, comparative biology and taxonomic classification.</title>
        <authorList>
            <person name="Goeker M."/>
        </authorList>
    </citation>
    <scope>NUCLEOTIDE SEQUENCE [LARGE SCALE GENOMIC DNA]</scope>
    <source>
        <strain evidence="1 2">DSM 1277</strain>
    </source>
</reference>
<evidence type="ECO:0000313" key="1">
    <source>
        <dbReference type="EMBL" id="MDQ0350116.1"/>
    </source>
</evidence>
<evidence type="ECO:0000313" key="2">
    <source>
        <dbReference type="Proteomes" id="UP001238467"/>
    </source>
</evidence>
<dbReference type="EMBL" id="JAUSUH010000017">
    <property type="protein sequence ID" value="MDQ0350116.1"/>
    <property type="molecule type" value="Genomic_DNA"/>
</dbReference>
<gene>
    <name evidence="1" type="ORF">J2S76_004572</name>
</gene>
<comment type="caution">
    <text evidence="1">The sequence shown here is derived from an EMBL/GenBank/DDBJ whole genome shotgun (WGS) entry which is preliminary data.</text>
</comment>